<evidence type="ECO:0000259" key="8">
    <source>
        <dbReference type="PROSITE" id="PS50850"/>
    </source>
</evidence>
<feature type="transmembrane region" description="Helical" evidence="7">
    <location>
        <begin position="329"/>
        <end position="352"/>
    </location>
</feature>
<dbReference type="InterPro" id="IPR011701">
    <property type="entry name" value="MFS"/>
</dbReference>
<evidence type="ECO:0000256" key="5">
    <source>
        <dbReference type="ARBA" id="ARBA00023136"/>
    </source>
</evidence>
<dbReference type="AlphaFoldDB" id="A0A919IX76"/>
<name>A0A919IX76_9ACTN</name>
<dbReference type="GO" id="GO:0022857">
    <property type="term" value="F:transmembrane transporter activity"/>
    <property type="evidence" value="ECO:0007669"/>
    <property type="project" value="InterPro"/>
</dbReference>
<feature type="compositionally biased region" description="Polar residues" evidence="6">
    <location>
        <begin position="457"/>
        <end position="466"/>
    </location>
</feature>
<keyword evidence="5 7" id="KW-0472">Membrane</keyword>
<keyword evidence="3 7" id="KW-0812">Transmembrane</keyword>
<dbReference type="PANTHER" id="PTHR23513">
    <property type="entry name" value="INTEGRAL MEMBRANE EFFLUX PROTEIN-RELATED"/>
    <property type="match status" value="1"/>
</dbReference>
<dbReference type="GO" id="GO:0005886">
    <property type="term" value="C:plasma membrane"/>
    <property type="evidence" value="ECO:0007669"/>
    <property type="project" value="UniProtKB-SubCell"/>
</dbReference>
<feature type="transmembrane region" description="Helical" evidence="7">
    <location>
        <begin position="364"/>
        <end position="386"/>
    </location>
</feature>
<accession>A0A919IX76</accession>
<keyword evidence="4 7" id="KW-1133">Transmembrane helix</keyword>
<protein>
    <submittedName>
        <fullName evidence="9">MFS transporter</fullName>
    </submittedName>
</protein>
<evidence type="ECO:0000256" key="4">
    <source>
        <dbReference type="ARBA" id="ARBA00022989"/>
    </source>
</evidence>
<dbReference type="SUPFAM" id="SSF103473">
    <property type="entry name" value="MFS general substrate transporter"/>
    <property type="match status" value="1"/>
</dbReference>
<evidence type="ECO:0000256" key="3">
    <source>
        <dbReference type="ARBA" id="ARBA00022692"/>
    </source>
</evidence>
<dbReference type="Proteomes" id="UP000598174">
    <property type="component" value="Unassembled WGS sequence"/>
</dbReference>
<feature type="domain" description="Major facilitator superfamily (MFS) profile" evidence="8">
    <location>
        <begin position="237"/>
        <end position="466"/>
    </location>
</feature>
<proteinExistence type="predicted"/>
<feature type="transmembrane region" description="Helical" evidence="7">
    <location>
        <begin position="63"/>
        <end position="87"/>
    </location>
</feature>
<organism evidence="9 10">
    <name type="scientific">Paractinoplanes ferrugineus</name>
    <dbReference type="NCBI Taxonomy" id="113564"/>
    <lineage>
        <taxon>Bacteria</taxon>
        <taxon>Bacillati</taxon>
        <taxon>Actinomycetota</taxon>
        <taxon>Actinomycetes</taxon>
        <taxon>Micromonosporales</taxon>
        <taxon>Micromonosporaceae</taxon>
        <taxon>Paractinoplanes</taxon>
    </lineage>
</organism>
<evidence type="ECO:0000256" key="7">
    <source>
        <dbReference type="SAM" id="Phobius"/>
    </source>
</evidence>
<sequence>MEDLVSEDPAARPDRADRPVTFRDVFAVREYRAIYTSLLVNWAGDYLSKAAVTVLVYEKTDSVLLSAAALGVSFIPWIIGGTLLSALAERYPYRRVLIVADLARMVPIGLLLVPHVPIWLMLVLVFLASLGMPPTQAARSALLPQLVGREKLATAIAVNQTTTQAAQLFGYLAGATIATVLSPRVALGVDVCTFALSALVIARGIQHRPPARTEAQRTHLLHESGEGIRLVFGRPVLRAIVLMVCLMSMFSVAPEGLAAAWAAEGTDNSTSRGLYQGLIMAAAPIGFVIGGLLLTRLAGADRRDRLVCPLAILSCLALAPAAFSPPLPIVVLLVILSGAAAGGLSPTLNGRFVLMLPHGYRARAFGVVQAGLQLAQFSGIIITGVLADRFRLPLVVGLWSVVGTFVMSYLAVGWPSRRTFARAMEAAAATVPPAPVPPATTPVVPAPAPAPEAAPVRTTSVTPKHP</sequence>
<keyword evidence="2" id="KW-1003">Cell membrane</keyword>
<evidence type="ECO:0000313" key="9">
    <source>
        <dbReference type="EMBL" id="GIE09472.1"/>
    </source>
</evidence>
<evidence type="ECO:0000256" key="2">
    <source>
        <dbReference type="ARBA" id="ARBA00022475"/>
    </source>
</evidence>
<evidence type="ECO:0000313" key="10">
    <source>
        <dbReference type="Proteomes" id="UP000598174"/>
    </source>
</evidence>
<dbReference type="Pfam" id="PF07690">
    <property type="entry name" value="MFS_1"/>
    <property type="match status" value="2"/>
</dbReference>
<comment type="subcellular location">
    <subcellularLocation>
        <location evidence="1">Cell membrane</location>
        <topology evidence="1">Multi-pass membrane protein</topology>
    </subcellularLocation>
</comment>
<dbReference type="EMBL" id="BOMM01000009">
    <property type="protein sequence ID" value="GIE09472.1"/>
    <property type="molecule type" value="Genomic_DNA"/>
</dbReference>
<gene>
    <name evidence="9" type="ORF">Afe05nite_13120</name>
</gene>
<dbReference type="PROSITE" id="PS50850">
    <property type="entry name" value="MFS"/>
    <property type="match status" value="1"/>
</dbReference>
<comment type="caution">
    <text evidence="9">The sequence shown here is derived from an EMBL/GenBank/DDBJ whole genome shotgun (WGS) entry which is preliminary data.</text>
</comment>
<dbReference type="CDD" id="cd06173">
    <property type="entry name" value="MFS_MefA_like"/>
    <property type="match status" value="1"/>
</dbReference>
<feature type="transmembrane region" description="Helical" evidence="7">
    <location>
        <begin position="108"/>
        <end position="130"/>
    </location>
</feature>
<feature type="transmembrane region" description="Helical" evidence="7">
    <location>
        <begin position="274"/>
        <end position="294"/>
    </location>
</feature>
<evidence type="ECO:0000256" key="6">
    <source>
        <dbReference type="SAM" id="MobiDB-lite"/>
    </source>
</evidence>
<feature type="transmembrane region" description="Helical" evidence="7">
    <location>
        <begin position="239"/>
        <end position="262"/>
    </location>
</feature>
<dbReference type="PANTHER" id="PTHR23513:SF11">
    <property type="entry name" value="STAPHYLOFERRIN A TRANSPORTER"/>
    <property type="match status" value="1"/>
</dbReference>
<reference evidence="9" key="1">
    <citation type="submission" date="2021-01" db="EMBL/GenBank/DDBJ databases">
        <title>Whole genome shotgun sequence of Actinoplanes ferrugineus NBRC 15555.</title>
        <authorList>
            <person name="Komaki H."/>
            <person name="Tamura T."/>
        </authorList>
    </citation>
    <scope>NUCLEOTIDE SEQUENCE</scope>
    <source>
        <strain evidence="9">NBRC 15555</strain>
    </source>
</reference>
<dbReference type="InterPro" id="IPR036259">
    <property type="entry name" value="MFS_trans_sf"/>
</dbReference>
<dbReference type="Gene3D" id="1.20.1250.20">
    <property type="entry name" value="MFS general substrate transporter like domains"/>
    <property type="match status" value="1"/>
</dbReference>
<evidence type="ECO:0000256" key="1">
    <source>
        <dbReference type="ARBA" id="ARBA00004651"/>
    </source>
</evidence>
<dbReference type="InterPro" id="IPR020846">
    <property type="entry name" value="MFS_dom"/>
</dbReference>
<keyword evidence="10" id="KW-1185">Reference proteome</keyword>
<feature type="transmembrane region" description="Helical" evidence="7">
    <location>
        <begin position="392"/>
        <end position="412"/>
    </location>
</feature>
<feature type="region of interest" description="Disordered" evidence="6">
    <location>
        <begin position="436"/>
        <end position="466"/>
    </location>
</feature>
<feature type="compositionally biased region" description="Pro residues" evidence="6">
    <location>
        <begin position="436"/>
        <end position="452"/>
    </location>
</feature>
<feature type="transmembrane region" description="Helical" evidence="7">
    <location>
        <begin position="306"/>
        <end position="323"/>
    </location>
</feature>
<feature type="transmembrane region" description="Helical" evidence="7">
    <location>
        <begin position="185"/>
        <end position="202"/>
    </location>
</feature>